<name>A0A510JCU3_9FUSO</name>
<dbReference type="CDD" id="cd03789">
    <property type="entry name" value="GT9_LPS_heptosyltransferase"/>
    <property type="match status" value="1"/>
</dbReference>
<evidence type="ECO:0000313" key="4">
    <source>
        <dbReference type="Proteomes" id="UP000321606"/>
    </source>
</evidence>
<dbReference type="PANTHER" id="PTHR30160">
    <property type="entry name" value="TETRAACYLDISACCHARIDE 4'-KINASE-RELATED"/>
    <property type="match status" value="1"/>
</dbReference>
<accession>A0A510JCU3</accession>
<dbReference type="Gene3D" id="3.40.50.2000">
    <property type="entry name" value="Glycogen Phosphorylase B"/>
    <property type="match status" value="2"/>
</dbReference>
<dbReference type="Pfam" id="PF01075">
    <property type="entry name" value="Glyco_transf_9"/>
    <property type="match status" value="1"/>
</dbReference>
<dbReference type="STRING" id="714315.GCA_000516535_02079"/>
<dbReference type="SUPFAM" id="SSF53756">
    <property type="entry name" value="UDP-Glycosyltransferase/glycogen phosphorylase"/>
    <property type="match status" value="1"/>
</dbReference>
<dbReference type="RefSeq" id="WP_036056219.1">
    <property type="nucleotide sequence ID" value="NZ_AP019822.1"/>
</dbReference>
<sequence>MKILIIRFSSFGDIVLTTPVIKKIKEKYPQADIDFLVYDTFSEAISLNPNIRNLIIFERKESKNREYIKNIINKLKNENYDYVIDLHSKILSRIIGKSLGNKKTKYLKYKKRKWWKTLLVKTKLITYNADCTIVESYFTALKKLGITFDKSSLQSGKGDELEFYFDSIQEKELTEKYDLLSKPYFVLAPGASKFTKKWPYYNELAKRIIENNDIRVFIIGGKEDYNSVEEKEKIINLCGKISFKESGIILKYARIAVVNDSGPFHIARALKAKIFVFFGPTDPKLFNFEDTTFLIKNPDCPAHSLYGDDKFPKKYEKCMSDISVDEVYNKIMTENKEDMIIQ</sequence>
<dbReference type="OrthoDB" id="9797795at2"/>
<protein>
    <submittedName>
        <fullName evidence="3">Glycosyl transferase family protein</fullName>
    </submittedName>
</protein>
<dbReference type="InterPro" id="IPR051199">
    <property type="entry name" value="LPS_LOS_Heptosyltrfase"/>
</dbReference>
<dbReference type="AlphaFoldDB" id="A0A510JCU3"/>
<keyword evidence="2 3" id="KW-0808">Transferase</keyword>
<dbReference type="GO" id="GO:0005829">
    <property type="term" value="C:cytosol"/>
    <property type="evidence" value="ECO:0007669"/>
    <property type="project" value="TreeGrafter"/>
</dbReference>
<proteinExistence type="predicted"/>
<dbReference type="GO" id="GO:0009244">
    <property type="term" value="P:lipopolysaccharide core region biosynthetic process"/>
    <property type="evidence" value="ECO:0007669"/>
    <property type="project" value="TreeGrafter"/>
</dbReference>
<dbReference type="PANTHER" id="PTHR30160:SF1">
    <property type="entry name" value="LIPOPOLYSACCHARIDE 1,2-N-ACETYLGLUCOSAMINETRANSFERASE-RELATED"/>
    <property type="match status" value="1"/>
</dbReference>
<evidence type="ECO:0000313" key="3">
    <source>
        <dbReference type="EMBL" id="BBM37128.1"/>
    </source>
</evidence>
<organism evidence="3 4">
    <name type="scientific">Pseudoleptotrichia goodfellowii</name>
    <dbReference type="NCBI Taxonomy" id="157692"/>
    <lineage>
        <taxon>Bacteria</taxon>
        <taxon>Fusobacteriati</taxon>
        <taxon>Fusobacteriota</taxon>
        <taxon>Fusobacteriia</taxon>
        <taxon>Fusobacteriales</taxon>
        <taxon>Leptotrichiaceae</taxon>
        <taxon>Pseudoleptotrichia</taxon>
    </lineage>
</organism>
<dbReference type="KEGG" id="lgo:JCM16774_2084"/>
<dbReference type="InterPro" id="IPR002201">
    <property type="entry name" value="Glyco_trans_9"/>
</dbReference>
<evidence type="ECO:0000256" key="2">
    <source>
        <dbReference type="ARBA" id="ARBA00022679"/>
    </source>
</evidence>
<evidence type="ECO:0000256" key="1">
    <source>
        <dbReference type="ARBA" id="ARBA00022676"/>
    </source>
</evidence>
<reference evidence="3 4" key="1">
    <citation type="submission" date="2019-07" db="EMBL/GenBank/DDBJ databases">
        <title>Complete Genome Sequence of Leptotrichia goodfellowii Strain JCM 16774.</title>
        <authorList>
            <person name="Watanabe S."/>
            <person name="Cui L."/>
        </authorList>
    </citation>
    <scope>NUCLEOTIDE SEQUENCE [LARGE SCALE GENOMIC DNA]</scope>
    <source>
        <strain evidence="3 4">JCM16774</strain>
    </source>
</reference>
<dbReference type="EMBL" id="AP019822">
    <property type="protein sequence ID" value="BBM37128.1"/>
    <property type="molecule type" value="Genomic_DNA"/>
</dbReference>
<dbReference type="GO" id="GO:0008713">
    <property type="term" value="F:ADP-heptose-lipopolysaccharide heptosyltransferase activity"/>
    <property type="evidence" value="ECO:0007669"/>
    <property type="project" value="TreeGrafter"/>
</dbReference>
<gene>
    <name evidence="3" type="ORF">JCM16774_2084</name>
</gene>
<keyword evidence="1" id="KW-0328">Glycosyltransferase</keyword>
<dbReference type="Proteomes" id="UP000321606">
    <property type="component" value="Chromosome"/>
</dbReference>